<accession>X0W3G0</accession>
<protein>
    <recommendedName>
        <fullName evidence="2">Nudix hydrolase domain-containing protein</fullName>
    </recommendedName>
</protein>
<feature type="non-terminal residue" evidence="1">
    <location>
        <position position="1"/>
    </location>
</feature>
<evidence type="ECO:0000313" key="1">
    <source>
        <dbReference type="EMBL" id="GAG19153.1"/>
    </source>
</evidence>
<name>X0W3G0_9ZZZZ</name>
<sequence>DLIDRYEYIADQGKRKSTCHVFICHMKDPSQQPKLSKEHQMYKWVGEVGETEIMLMPDQHRILTKVLNPERKIMNYPEGSGPKKVEEYLQWLFQEKN</sequence>
<dbReference type="Gene3D" id="3.90.79.10">
    <property type="entry name" value="Nucleoside Triphosphate Pyrophosphohydrolase"/>
    <property type="match status" value="1"/>
</dbReference>
<dbReference type="AlphaFoldDB" id="X0W3G0"/>
<evidence type="ECO:0008006" key="2">
    <source>
        <dbReference type="Google" id="ProtNLM"/>
    </source>
</evidence>
<proteinExistence type="predicted"/>
<organism evidence="1">
    <name type="scientific">marine sediment metagenome</name>
    <dbReference type="NCBI Taxonomy" id="412755"/>
    <lineage>
        <taxon>unclassified sequences</taxon>
        <taxon>metagenomes</taxon>
        <taxon>ecological metagenomes</taxon>
    </lineage>
</organism>
<comment type="caution">
    <text evidence="1">The sequence shown here is derived from an EMBL/GenBank/DDBJ whole genome shotgun (WGS) entry which is preliminary data.</text>
</comment>
<reference evidence="1" key="1">
    <citation type="journal article" date="2014" name="Front. Microbiol.">
        <title>High frequency of phylogenetically diverse reductive dehalogenase-homologous genes in deep subseafloor sedimentary metagenomes.</title>
        <authorList>
            <person name="Kawai M."/>
            <person name="Futagami T."/>
            <person name="Toyoda A."/>
            <person name="Takaki Y."/>
            <person name="Nishi S."/>
            <person name="Hori S."/>
            <person name="Arai W."/>
            <person name="Tsubouchi T."/>
            <person name="Morono Y."/>
            <person name="Uchiyama I."/>
            <person name="Ito T."/>
            <person name="Fujiyama A."/>
            <person name="Inagaki F."/>
            <person name="Takami H."/>
        </authorList>
    </citation>
    <scope>NUCLEOTIDE SEQUENCE</scope>
    <source>
        <strain evidence="1">Expedition CK06-06</strain>
    </source>
</reference>
<dbReference type="EMBL" id="BARS01030209">
    <property type="protein sequence ID" value="GAG19153.1"/>
    <property type="molecule type" value="Genomic_DNA"/>
</dbReference>
<gene>
    <name evidence="1" type="ORF">S01H1_47130</name>
</gene>